<dbReference type="InterPro" id="IPR050640">
    <property type="entry name" value="Bact_2-comp_sensor_kinase"/>
</dbReference>
<name>A0A0E9MXU0_9BACT</name>
<organism evidence="4 5">
    <name type="scientific">Flavihumibacter petaseus NBRC 106054</name>
    <dbReference type="NCBI Taxonomy" id="1220578"/>
    <lineage>
        <taxon>Bacteria</taxon>
        <taxon>Pseudomonadati</taxon>
        <taxon>Bacteroidota</taxon>
        <taxon>Chitinophagia</taxon>
        <taxon>Chitinophagales</taxon>
        <taxon>Chitinophagaceae</taxon>
        <taxon>Flavihumibacter</taxon>
    </lineage>
</organism>
<feature type="coiled-coil region" evidence="1">
    <location>
        <begin position="135"/>
        <end position="162"/>
    </location>
</feature>
<dbReference type="PANTHER" id="PTHR34220:SF7">
    <property type="entry name" value="SENSOR HISTIDINE KINASE YPDA"/>
    <property type="match status" value="1"/>
</dbReference>
<dbReference type="SUPFAM" id="SSF55874">
    <property type="entry name" value="ATPase domain of HSP90 chaperone/DNA topoisomerase II/histidine kinase"/>
    <property type="match status" value="1"/>
</dbReference>
<sequence length="348" mass="41207">MPKAWYQLKWVQVCFHFIFWIIIFSLPYLLRQVYGKNNDPENNGFFYLGNLTGLLWTGTFYLNAYLLFPLLIQRKKYAWYGIIVLALYMFIIWVHGILFVHLVPNHQFYFLLGAAFNAPAYFLAIASSTIFQLIREKIESNKREQEKNEENLKTELSFLRSQISPHFIFNVLNNIVALARLKSDQLEPTVIKLSSLMQYMLYETNEERVLLKTETEYLKSYIDLQQQRFGNKVTIHAQINAADSFHEIEPMLLIPFVENAFKHGVVFMDNPEINIQLTTKDNRLYFTVRNKFNPRQQEVKDKASGIGLANVKRRLNLLYKDQHTIRINTIQELNNEYWFEVSLQLNLH</sequence>
<evidence type="ECO:0000256" key="2">
    <source>
        <dbReference type="SAM" id="Phobius"/>
    </source>
</evidence>
<evidence type="ECO:0000313" key="4">
    <source>
        <dbReference type="EMBL" id="GAO41940.1"/>
    </source>
</evidence>
<dbReference type="OrthoDB" id="9792992at2"/>
<proteinExistence type="predicted"/>
<accession>A0A0E9MXU0</accession>
<dbReference type="PANTHER" id="PTHR34220">
    <property type="entry name" value="SENSOR HISTIDINE KINASE YPDA"/>
    <property type="match status" value="1"/>
</dbReference>
<dbReference type="RefSeq" id="WP_046367713.1">
    <property type="nucleotide sequence ID" value="NZ_BBWV01000001.1"/>
</dbReference>
<keyword evidence="4" id="KW-0418">Kinase</keyword>
<dbReference type="AlphaFoldDB" id="A0A0E9MXU0"/>
<dbReference type="Gene3D" id="3.30.565.10">
    <property type="entry name" value="Histidine kinase-like ATPase, C-terminal domain"/>
    <property type="match status" value="1"/>
</dbReference>
<feature type="transmembrane region" description="Helical" evidence="2">
    <location>
        <begin position="108"/>
        <end position="134"/>
    </location>
</feature>
<keyword evidence="4" id="KW-0808">Transferase</keyword>
<dbReference type="Pfam" id="PF06580">
    <property type="entry name" value="His_kinase"/>
    <property type="match status" value="1"/>
</dbReference>
<dbReference type="Proteomes" id="UP000033121">
    <property type="component" value="Unassembled WGS sequence"/>
</dbReference>
<protein>
    <submittedName>
        <fullName evidence="4">Putative two-component histidine kinase</fullName>
    </submittedName>
</protein>
<keyword evidence="5" id="KW-1185">Reference proteome</keyword>
<evidence type="ECO:0000256" key="1">
    <source>
        <dbReference type="SAM" id="Coils"/>
    </source>
</evidence>
<keyword evidence="2" id="KW-0812">Transmembrane</keyword>
<feature type="transmembrane region" description="Helical" evidence="2">
    <location>
        <begin position="45"/>
        <end position="68"/>
    </location>
</feature>
<dbReference type="GO" id="GO:0000155">
    <property type="term" value="F:phosphorelay sensor kinase activity"/>
    <property type="evidence" value="ECO:0007669"/>
    <property type="project" value="InterPro"/>
</dbReference>
<dbReference type="InterPro" id="IPR010559">
    <property type="entry name" value="Sig_transdc_His_kin_internal"/>
</dbReference>
<dbReference type="STRING" id="1220578.FPE01S_01_09550"/>
<dbReference type="InterPro" id="IPR036890">
    <property type="entry name" value="HATPase_C_sf"/>
</dbReference>
<reference evidence="4 5" key="1">
    <citation type="submission" date="2015-04" db="EMBL/GenBank/DDBJ databases">
        <title>Whole genome shotgun sequence of Flavihumibacter petaseus NBRC 106054.</title>
        <authorList>
            <person name="Miyazawa S."/>
            <person name="Hosoyama A."/>
            <person name="Hashimoto M."/>
            <person name="Noguchi M."/>
            <person name="Tsuchikane K."/>
            <person name="Ohji S."/>
            <person name="Yamazoe A."/>
            <person name="Ichikawa N."/>
            <person name="Kimura A."/>
            <person name="Fujita N."/>
        </authorList>
    </citation>
    <scope>NUCLEOTIDE SEQUENCE [LARGE SCALE GENOMIC DNA]</scope>
    <source>
        <strain evidence="4 5">NBRC 106054</strain>
    </source>
</reference>
<evidence type="ECO:0000313" key="5">
    <source>
        <dbReference type="Proteomes" id="UP000033121"/>
    </source>
</evidence>
<evidence type="ECO:0000259" key="3">
    <source>
        <dbReference type="Pfam" id="PF06580"/>
    </source>
</evidence>
<feature type="transmembrane region" description="Helical" evidence="2">
    <location>
        <begin position="12"/>
        <end position="30"/>
    </location>
</feature>
<comment type="caution">
    <text evidence="4">The sequence shown here is derived from an EMBL/GenBank/DDBJ whole genome shotgun (WGS) entry which is preliminary data.</text>
</comment>
<gene>
    <name evidence="4" type="ORF">FPE01S_01_09550</name>
</gene>
<feature type="domain" description="Signal transduction histidine kinase internal region" evidence="3">
    <location>
        <begin position="155"/>
        <end position="232"/>
    </location>
</feature>
<keyword evidence="2" id="KW-1133">Transmembrane helix</keyword>
<dbReference type="EMBL" id="BBWV01000001">
    <property type="protein sequence ID" value="GAO41940.1"/>
    <property type="molecule type" value="Genomic_DNA"/>
</dbReference>
<feature type="transmembrane region" description="Helical" evidence="2">
    <location>
        <begin position="77"/>
        <end position="102"/>
    </location>
</feature>
<keyword evidence="1" id="KW-0175">Coiled coil</keyword>
<keyword evidence="2" id="KW-0472">Membrane</keyword>
<dbReference type="GO" id="GO:0016020">
    <property type="term" value="C:membrane"/>
    <property type="evidence" value="ECO:0007669"/>
    <property type="project" value="InterPro"/>
</dbReference>